<evidence type="ECO:0000313" key="2">
    <source>
        <dbReference type="Proteomes" id="UP000886998"/>
    </source>
</evidence>
<sequence length="76" mass="8781">MGGKKKTKWRKLPLAEFTKECTSTQDVVPKQDCKPDHVNTTKDEETPPFISPYEELAVNTNQCNYEYGEYTDGKYD</sequence>
<comment type="caution">
    <text evidence="1">The sequence shown here is derived from an EMBL/GenBank/DDBJ whole genome shotgun (WGS) entry which is preliminary data.</text>
</comment>
<keyword evidence="2" id="KW-1185">Reference proteome</keyword>
<accession>A0A8X6J6U0</accession>
<dbReference type="AlphaFoldDB" id="A0A8X6J6U0"/>
<name>A0A8X6J6U0_9ARAC</name>
<dbReference type="Proteomes" id="UP000886998">
    <property type="component" value="Unassembled WGS sequence"/>
</dbReference>
<proteinExistence type="predicted"/>
<reference evidence="1" key="1">
    <citation type="submission" date="2020-08" db="EMBL/GenBank/DDBJ databases">
        <title>Multicomponent nature underlies the extraordinary mechanical properties of spider dragline silk.</title>
        <authorList>
            <person name="Kono N."/>
            <person name="Nakamura H."/>
            <person name="Mori M."/>
            <person name="Yoshida Y."/>
            <person name="Ohtoshi R."/>
            <person name="Malay A.D."/>
            <person name="Moran D.A.P."/>
            <person name="Tomita M."/>
            <person name="Numata K."/>
            <person name="Arakawa K."/>
        </authorList>
    </citation>
    <scope>NUCLEOTIDE SEQUENCE</scope>
</reference>
<protein>
    <submittedName>
        <fullName evidence="1">Uncharacterized protein</fullName>
    </submittedName>
</protein>
<organism evidence="1 2">
    <name type="scientific">Trichonephila inaurata madagascariensis</name>
    <dbReference type="NCBI Taxonomy" id="2747483"/>
    <lineage>
        <taxon>Eukaryota</taxon>
        <taxon>Metazoa</taxon>
        <taxon>Ecdysozoa</taxon>
        <taxon>Arthropoda</taxon>
        <taxon>Chelicerata</taxon>
        <taxon>Arachnida</taxon>
        <taxon>Araneae</taxon>
        <taxon>Araneomorphae</taxon>
        <taxon>Entelegynae</taxon>
        <taxon>Araneoidea</taxon>
        <taxon>Nephilidae</taxon>
        <taxon>Trichonephila</taxon>
        <taxon>Trichonephila inaurata</taxon>
    </lineage>
</organism>
<gene>
    <name evidence="1" type="ORF">TNIN_154821</name>
</gene>
<evidence type="ECO:0000313" key="1">
    <source>
        <dbReference type="EMBL" id="GFS41092.1"/>
    </source>
</evidence>
<dbReference type="EMBL" id="BMAV01025374">
    <property type="protein sequence ID" value="GFS41092.1"/>
    <property type="molecule type" value="Genomic_DNA"/>
</dbReference>
<dbReference type="OrthoDB" id="6427651at2759"/>